<keyword evidence="3" id="KW-1185">Reference proteome</keyword>
<proteinExistence type="predicted"/>
<protein>
    <submittedName>
        <fullName evidence="2">Uncharacterized protein</fullName>
    </submittedName>
</protein>
<sequence>MPGLSGTGQVLFLQSGQFPKILLPRSAPATQASTASNDMAPASTMASGGQVMSTASTTMNTISIGGTGMIGQPMVLPGSKMIRQNSNMGQMASSTKANIITGSGKPNIGQGVPILGLSPGVSISGLALNCTSSVSVLTPGTPITA</sequence>
<reference evidence="2 3" key="1">
    <citation type="submission" date="2024-04" db="EMBL/GenBank/DDBJ databases">
        <authorList>
            <consortium name="Genoscope - CEA"/>
            <person name="William W."/>
        </authorList>
    </citation>
    <scope>NUCLEOTIDE SEQUENCE [LARGE SCALE GENOMIC DNA]</scope>
</reference>
<evidence type="ECO:0000313" key="3">
    <source>
        <dbReference type="Proteomes" id="UP001497497"/>
    </source>
</evidence>
<evidence type="ECO:0000313" key="2">
    <source>
        <dbReference type="EMBL" id="CAL1540436.1"/>
    </source>
</evidence>
<dbReference type="AlphaFoldDB" id="A0AAV2I1K7"/>
<name>A0AAV2I1K7_LYMST</name>
<feature type="non-terminal residue" evidence="2">
    <location>
        <position position="145"/>
    </location>
</feature>
<organism evidence="2 3">
    <name type="scientific">Lymnaea stagnalis</name>
    <name type="common">Great pond snail</name>
    <name type="synonym">Helix stagnalis</name>
    <dbReference type="NCBI Taxonomy" id="6523"/>
    <lineage>
        <taxon>Eukaryota</taxon>
        <taxon>Metazoa</taxon>
        <taxon>Spiralia</taxon>
        <taxon>Lophotrochozoa</taxon>
        <taxon>Mollusca</taxon>
        <taxon>Gastropoda</taxon>
        <taxon>Heterobranchia</taxon>
        <taxon>Euthyneura</taxon>
        <taxon>Panpulmonata</taxon>
        <taxon>Hygrophila</taxon>
        <taxon>Lymnaeoidea</taxon>
        <taxon>Lymnaeidae</taxon>
        <taxon>Lymnaea</taxon>
    </lineage>
</organism>
<dbReference type="EMBL" id="CAXITT010000381">
    <property type="protein sequence ID" value="CAL1540436.1"/>
    <property type="molecule type" value="Genomic_DNA"/>
</dbReference>
<dbReference type="Proteomes" id="UP001497497">
    <property type="component" value="Unassembled WGS sequence"/>
</dbReference>
<feature type="region of interest" description="Disordered" evidence="1">
    <location>
        <begin position="32"/>
        <end position="52"/>
    </location>
</feature>
<comment type="caution">
    <text evidence="2">The sequence shown here is derived from an EMBL/GenBank/DDBJ whole genome shotgun (WGS) entry which is preliminary data.</text>
</comment>
<evidence type="ECO:0000256" key="1">
    <source>
        <dbReference type="SAM" id="MobiDB-lite"/>
    </source>
</evidence>
<accession>A0AAV2I1K7</accession>
<gene>
    <name evidence="2" type="ORF">GSLYS_00014085001</name>
</gene>